<feature type="non-terminal residue" evidence="1">
    <location>
        <position position="1"/>
    </location>
</feature>
<sequence length="76" mass="9048">YFCNSISLESILAKYLIFIKDVLNLYNMSTKILKQNIISAELFFGKFLKPIYFSQLNNITTQYLAQFYNKVYTKNR</sequence>
<name>A0A9N8VGE4_9GLOM</name>
<organism evidence="1 2">
    <name type="scientific">Racocetra fulgida</name>
    <dbReference type="NCBI Taxonomy" id="60492"/>
    <lineage>
        <taxon>Eukaryota</taxon>
        <taxon>Fungi</taxon>
        <taxon>Fungi incertae sedis</taxon>
        <taxon>Mucoromycota</taxon>
        <taxon>Glomeromycotina</taxon>
        <taxon>Glomeromycetes</taxon>
        <taxon>Diversisporales</taxon>
        <taxon>Gigasporaceae</taxon>
        <taxon>Racocetra</taxon>
    </lineage>
</organism>
<evidence type="ECO:0000313" key="2">
    <source>
        <dbReference type="Proteomes" id="UP000789396"/>
    </source>
</evidence>
<gene>
    <name evidence="1" type="ORF">RFULGI_LOCUS418</name>
</gene>
<proteinExistence type="predicted"/>
<evidence type="ECO:0000313" key="1">
    <source>
        <dbReference type="EMBL" id="CAG8454996.1"/>
    </source>
</evidence>
<dbReference type="Proteomes" id="UP000789396">
    <property type="component" value="Unassembled WGS sequence"/>
</dbReference>
<keyword evidence="2" id="KW-1185">Reference proteome</keyword>
<comment type="caution">
    <text evidence="1">The sequence shown here is derived from an EMBL/GenBank/DDBJ whole genome shotgun (WGS) entry which is preliminary data.</text>
</comment>
<dbReference type="EMBL" id="CAJVPZ010000151">
    <property type="protein sequence ID" value="CAG8454996.1"/>
    <property type="molecule type" value="Genomic_DNA"/>
</dbReference>
<dbReference type="AlphaFoldDB" id="A0A9N8VGE4"/>
<reference evidence="1" key="1">
    <citation type="submission" date="2021-06" db="EMBL/GenBank/DDBJ databases">
        <authorList>
            <person name="Kallberg Y."/>
            <person name="Tangrot J."/>
            <person name="Rosling A."/>
        </authorList>
    </citation>
    <scope>NUCLEOTIDE SEQUENCE</scope>
    <source>
        <strain evidence="1">IN212</strain>
    </source>
</reference>
<accession>A0A9N8VGE4</accession>
<protein>
    <submittedName>
        <fullName evidence="1">8805_t:CDS:1</fullName>
    </submittedName>
</protein>